<evidence type="ECO:0000256" key="7">
    <source>
        <dbReference type="SAM" id="Phobius"/>
    </source>
</evidence>
<dbReference type="PANTHER" id="PTHR28538">
    <property type="entry name" value="INTEGRAL INNER NUCLEAR MEMBRANE PROTEIN IMA1"/>
    <property type="match status" value="1"/>
</dbReference>
<feature type="compositionally biased region" description="Acidic residues" evidence="6">
    <location>
        <begin position="329"/>
        <end position="338"/>
    </location>
</feature>
<accession>A0A1Y1W6X4</accession>
<dbReference type="GO" id="GO:0034992">
    <property type="term" value="C:microtubule organizing center attachment site"/>
    <property type="evidence" value="ECO:0007669"/>
    <property type="project" value="TreeGrafter"/>
</dbReference>
<dbReference type="OrthoDB" id="5555057at2759"/>
<feature type="transmembrane region" description="Helical" evidence="7">
    <location>
        <begin position="292"/>
        <end position="314"/>
    </location>
</feature>
<dbReference type="GO" id="GO:0005637">
    <property type="term" value="C:nuclear inner membrane"/>
    <property type="evidence" value="ECO:0007669"/>
    <property type="project" value="UniProtKB-SubCell"/>
</dbReference>
<keyword evidence="4 7" id="KW-0472">Membrane</keyword>
<dbReference type="STRING" id="61395.A0A1Y1W6X4"/>
<keyword evidence="2 7" id="KW-0812">Transmembrane</keyword>
<evidence type="ECO:0000256" key="5">
    <source>
        <dbReference type="ARBA" id="ARBA00023242"/>
    </source>
</evidence>
<sequence>MWSFLGDRQARVTCWCCNETTRLPRSEADSDTVHDWHCDNCDTQNTVNKEGEIVDSRDEMYREVPGSSQRKLRILSGIESPSSSFPVVVFCKTCQSNQNRVYQLLSEYLPEETDSHYAQRLAEADAYSRTLRRRYPVACKQCQEKVDDLLQSQASWLRKKELASSLRQSERVRKYEPNIRPKPTLRRKGVTMAWLVFALLGFIACPLAALGLYIDTQHGYLDPPWQVLVAGAAISMATFLSGLLNPLWLRAAFSTSIRIAGLPRYRRRIQFLSAGRLAVAVGFFCRRPSRDLAIGLGIVDTCMFVYAFWALEIVSKLRTRSLSRHTSDSDDTGDEATDEATAKTADSDTPLERARKTDEATSSMGELSLGESVVNRDQNDSLRGTAFASLHGDHRSGDRVSQGRSMAHLDSYREQRWQRCRRRTRLHVWPGVAGCGESARDVYQRRWWLLRVWM</sequence>
<dbReference type="PANTHER" id="PTHR28538:SF1">
    <property type="entry name" value="INTEGRAL INNER NUCLEAR MEMBRANE PROTEIN IMA1"/>
    <property type="match status" value="1"/>
</dbReference>
<feature type="transmembrane region" description="Helical" evidence="7">
    <location>
        <begin position="190"/>
        <end position="213"/>
    </location>
</feature>
<dbReference type="EMBL" id="MCFD01000008">
    <property type="protein sequence ID" value="ORX69271.1"/>
    <property type="molecule type" value="Genomic_DNA"/>
</dbReference>
<gene>
    <name evidence="9" type="ORF">DL89DRAFT_174134</name>
</gene>
<reference evidence="9 10" key="1">
    <citation type="submission" date="2016-07" db="EMBL/GenBank/DDBJ databases">
        <title>Pervasive Adenine N6-methylation of Active Genes in Fungi.</title>
        <authorList>
            <consortium name="DOE Joint Genome Institute"/>
            <person name="Mondo S.J."/>
            <person name="Dannebaum R.O."/>
            <person name="Kuo R.C."/>
            <person name="Labutti K."/>
            <person name="Haridas S."/>
            <person name="Kuo A."/>
            <person name="Salamov A."/>
            <person name="Ahrendt S.R."/>
            <person name="Lipzen A."/>
            <person name="Sullivan W."/>
            <person name="Andreopoulos W.B."/>
            <person name="Clum A."/>
            <person name="Lindquist E."/>
            <person name="Daum C."/>
            <person name="Ramamoorthy G.K."/>
            <person name="Gryganskyi A."/>
            <person name="Culley D."/>
            <person name="Magnuson J.K."/>
            <person name="James T.Y."/>
            <person name="O'Malley M.A."/>
            <person name="Stajich J.E."/>
            <person name="Spatafora J.W."/>
            <person name="Visel A."/>
            <person name="Grigoriev I.V."/>
        </authorList>
    </citation>
    <scope>NUCLEOTIDE SEQUENCE [LARGE SCALE GENOMIC DNA]</scope>
    <source>
        <strain evidence="9 10">ATCC 12442</strain>
    </source>
</reference>
<dbReference type="Pfam" id="PF09779">
    <property type="entry name" value="Ima1_N"/>
    <property type="match status" value="1"/>
</dbReference>
<evidence type="ECO:0000313" key="10">
    <source>
        <dbReference type="Proteomes" id="UP000193922"/>
    </source>
</evidence>
<dbReference type="GO" id="GO:0034506">
    <property type="term" value="C:chromosome, centromeric core domain"/>
    <property type="evidence" value="ECO:0007669"/>
    <property type="project" value="TreeGrafter"/>
</dbReference>
<dbReference type="Proteomes" id="UP000193922">
    <property type="component" value="Unassembled WGS sequence"/>
</dbReference>
<proteinExistence type="predicted"/>
<dbReference type="AlphaFoldDB" id="A0A1Y1W6X4"/>
<keyword evidence="10" id="KW-1185">Reference proteome</keyword>
<dbReference type="RefSeq" id="XP_040743003.1">
    <property type="nucleotide sequence ID" value="XM_040883832.1"/>
</dbReference>
<evidence type="ECO:0000256" key="1">
    <source>
        <dbReference type="ARBA" id="ARBA00004473"/>
    </source>
</evidence>
<keyword evidence="5" id="KW-0539">Nucleus</keyword>
<comment type="subcellular location">
    <subcellularLocation>
        <location evidence="1">Nucleus inner membrane</location>
        <topology evidence="1">Multi-pass membrane protein</topology>
    </subcellularLocation>
</comment>
<feature type="region of interest" description="Disordered" evidence="6">
    <location>
        <begin position="386"/>
        <end position="405"/>
    </location>
</feature>
<dbReference type="InterPro" id="IPR018617">
    <property type="entry name" value="Ima1_N"/>
</dbReference>
<feature type="domain" description="Ima1 N-terminal" evidence="8">
    <location>
        <begin position="12"/>
        <end position="146"/>
    </location>
</feature>
<dbReference type="InterPro" id="IPR042321">
    <property type="entry name" value="Ima1"/>
</dbReference>
<dbReference type="GO" id="GO:0071765">
    <property type="term" value="P:nuclear inner membrane organization"/>
    <property type="evidence" value="ECO:0007669"/>
    <property type="project" value="InterPro"/>
</dbReference>
<evidence type="ECO:0000259" key="8">
    <source>
        <dbReference type="Pfam" id="PF09779"/>
    </source>
</evidence>
<dbReference type="GeneID" id="63800480"/>
<feature type="compositionally biased region" description="Basic and acidic residues" evidence="6">
    <location>
        <begin position="350"/>
        <end position="359"/>
    </location>
</feature>
<organism evidence="9 10">
    <name type="scientific">Linderina pennispora</name>
    <dbReference type="NCBI Taxonomy" id="61395"/>
    <lineage>
        <taxon>Eukaryota</taxon>
        <taxon>Fungi</taxon>
        <taxon>Fungi incertae sedis</taxon>
        <taxon>Zoopagomycota</taxon>
        <taxon>Kickxellomycotina</taxon>
        <taxon>Kickxellomycetes</taxon>
        <taxon>Kickxellales</taxon>
        <taxon>Kickxellaceae</taxon>
        <taxon>Linderina</taxon>
    </lineage>
</organism>
<feature type="region of interest" description="Disordered" evidence="6">
    <location>
        <begin position="324"/>
        <end position="370"/>
    </location>
</feature>
<comment type="caution">
    <text evidence="9">The sequence shown here is derived from an EMBL/GenBank/DDBJ whole genome shotgun (WGS) entry which is preliminary data.</text>
</comment>
<evidence type="ECO:0000256" key="6">
    <source>
        <dbReference type="SAM" id="MobiDB-lite"/>
    </source>
</evidence>
<evidence type="ECO:0000313" key="9">
    <source>
        <dbReference type="EMBL" id="ORX69271.1"/>
    </source>
</evidence>
<protein>
    <recommendedName>
        <fullName evidence="8">Ima1 N-terminal domain-containing protein</fullName>
    </recommendedName>
</protein>
<keyword evidence="3 7" id="KW-1133">Transmembrane helix</keyword>
<name>A0A1Y1W6X4_9FUNG</name>
<evidence type="ECO:0000256" key="2">
    <source>
        <dbReference type="ARBA" id="ARBA00022692"/>
    </source>
</evidence>
<evidence type="ECO:0000256" key="3">
    <source>
        <dbReference type="ARBA" id="ARBA00022989"/>
    </source>
</evidence>
<evidence type="ECO:0000256" key="4">
    <source>
        <dbReference type="ARBA" id="ARBA00023136"/>
    </source>
</evidence>
<dbReference type="GO" id="GO:0044732">
    <property type="term" value="C:mitotic spindle pole body"/>
    <property type="evidence" value="ECO:0007669"/>
    <property type="project" value="TreeGrafter"/>
</dbReference>
<feature type="transmembrane region" description="Helical" evidence="7">
    <location>
        <begin position="225"/>
        <end position="248"/>
    </location>
</feature>